<accession>A0A1G5K2D3</accession>
<evidence type="ECO:0000313" key="2">
    <source>
        <dbReference type="Proteomes" id="UP000199354"/>
    </source>
</evidence>
<dbReference type="Proteomes" id="UP000199354">
    <property type="component" value="Unassembled WGS sequence"/>
</dbReference>
<dbReference type="EMBL" id="FMVF01000019">
    <property type="protein sequence ID" value="SCY94614.1"/>
    <property type="molecule type" value="Genomic_DNA"/>
</dbReference>
<dbReference type="RefSeq" id="WP_091146234.1">
    <property type="nucleotide sequence ID" value="NZ_FMVF01000019.1"/>
</dbReference>
<dbReference type="OrthoDB" id="799440at2"/>
<dbReference type="AlphaFoldDB" id="A0A1G5K2D3"/>
<evidence type="ECO:0008006" key="3">
    <source>
        <dbReference type="Google" id="ProtNLM"/>
    </source>
</evidence>
<gene>
    <name evidence="1" type="ORF">SAMN02927903_03040</name>
</gene>
<proteinExistence type="predicted"/>
<dbReference type="STRING" id="490189.SAMN02927903_03040"/>
<evidence type="ECO:0000313" key="1">
    <source>
        <dbReference type="EMBL" id="SCY94614.1"/>
    </source>
</evidence>
<sequence length="94" mass="10560">MKDIRTDENGDLLIVDGDLVIDVSDDQHQEHIIIADKGDFKETPELGVGITNLLSDDDPMSILIEIKKNLEYDGVKVRNVKFSEDSKIIVDGEY</sequence>
<keyword evidence="2" id="KW-1185">Reference proteome</keyword>
<reference evidence="1 2" key="1">
    <citation type="submission" date="2016-10" db="EMBL/GenBank/DDBJ databases">
        <authorList>
            <person name="de Groot N.N."/>
        </authorList>
    </citation>
    <scope>NUCLEOTIDE SEQUENCE [LARGE SCALE GENOMIC DNA]</scope>
    <source>
        <strain evidence="1 2">CGMCC 1.7031</strain>
    </source>
</reference>
<protein>
    <recommendedName>
        <fullName evidence="3">Oxidase</fullName>
    </recommendedName>
</protein>
<organism evidence="1 2">
    <name type="scientific">Flavobacterium caeni</name>
    <dbReference type="NCBI Taxonomy" id="490189"/>
    <lineage>
        <taxon>Bacteria</taxon>
        <taxon>Pseudomonadati</taxon>
        <taxon>Bacteroidota</taxon>
        <taxon>Flavobacteriia</taxon>
        <taxon>Flavobacteriales</taxon>
        <taxon>Flavobacteriaceae</taxon>
        <taxon>Flavobacterium</taxon>
    </lineage>
</organism>
<name>A0A1G5K2D3_9FLAO</name>